<dbReference type="InterPro" id="IPR013088">
    <property type="entry name" value="Znf_NHR/GATA"/>
</dbReference>
<evidence type="ECO:0000259" key="6">
    <source>
        <dbReference type="PROSITE" id="PS50114"/>
    </source>
</evidence>
<dbReference type="SUPFAM" id="SSF57716">
    <property type="entry name" value="Glucocorticoid receptor-like (DNA-binding domain)"/>
    <property type="match status" value="1"/>
</dbReference>
<dbReference type="CDD" id="cd00202">
    <property type="entry name" value="ZnF_GATA"/>
    <property type="match status" value="1"/>
</dbReference>
<keyword evidence="2 4" id="KW-0863">Zinc-finger</keyword>
<dbReference type="GO" id="GO:0008270">
    <property type="term" value="F:zinc ion binding"/>
    <property type="evidence" value="ECO:0007669"/>
    <property type="project" value="UniProtKB-KW"/>
</dbReference>
<evidence type="ECO:0000256" key="3">
    <source>
        <dbReference type="ARBA" id="ARBA00022833"/>
    </source>
</evidence>
<protein>
    <recommendedName>
        <fullName evidence="6">GATA-type domain-containing protein</fullName>
    </recommendedName>
</protein>
<dbReference type="GO" id="GO:0043565">
    <property type="term" value="F:sequence-specific DNA binding"/>
    <property type="evidence" value="ECO:0007669"/>
    <property type="project" value="InterPro"/>
</dbReference>
<dbReference type="PANTHER" id="PTHR45658">
    <property type="entry name" value="GATA TRANSCRIPTION FACTOR"/>
    <property type="match status" value="1"/>
</dbReference>
<evidence type="ECO:0000256" key="1">
    <source>
        <dbReference type="ARBA" id="ARBA00022723"/>
    </source>
</evidence>
<dbReference type="EMBL" id="JAEOAQ010000007">
    <property type="protein sequence ID" value="KAG5417670.1"/>
    <property type="molecule type" value="Genomic_DNA"/>
</dbReference>
<feature type="compositionally biased region" description="Polar residues" evidence="5">
    <location>
        <begin position="55"/>
        <end position="67"/>
    </location>
</feature>
<dbReference type="GeneID" id="93653935"/>
<accession>A0A8H7Z9G2</accession>
<reference evidence="7 8" key="1">
    <citation type="submission" date="2020-12" db="EMBL/GenBank/DDBJ databases">
        <title>Effect of drift, selection, and recombination on the evolution of hybrid genomes in Candida yeast pathogens.</title>
        <authorList>
            <person name="Mixao V."/>
            <person name="Ksiezopolska E."/>
            <person name="Saus E."/>
            <person name="Boekhout T."/>
            <person name="Gacser A."/>
            <person name="Gabaldon T."/>
        </authorList>
    </citation>
    <scope>NUCLEOTIDE SEQUENCE [LARGE SCALE GENOMIC DNA]</scope>
    <source>
        <strain evidence="7 8">BP57</strain>
    </source>
</reference>
<dbReference type="PROSITE" id="PS00344">
    <property type="entry name" value="GATA_ZN_FINGER_1"/>
    <property type="match status" value="1"/>
</dbReference>
<gene>
    <name evidence="7" type="ORF">I9W82_005306</name>
</gene>
<evidence type="ECO:0000313" key="7">
    <source>
        <dbReference type="EMBL" id="KAG5417670.1"/>
    </source>
</evidence>
<feature type="region of interest" description="Disordered" evidence="5">
    <location>
        <begin position="49"/>
        <end position="78"/>
    </location>
</feature>
<dbReference type="GO" id="GO:0006355">
    <property type="term" value="P:regulation of DNA-templated transcription"/>
    <property type="evidence" value="ECO:0007669"/>
    <property type="project" value="InterPro"/>
</dbReference>
<dbReference type="Pfam" id="PF00320">
    <property type="entry name" value="GATA"/>
    <property type="match status" value="1"/>
</dbReference>
<evidence type="ECO:0000313" key="8">
    <source>
        <dbReference type="Proteomes" id="UP000669133"/>
    </source>
</evidence>
<organism evidence="7 8">
    <name type="scientific">Candida metapsilosis</name>
    <dbReference type="NCBI Taxonomy" id="273372"/>
    <lineage>
        <taxon>Eukaryota</taxon>
        <taxon>Fungi</taxon>
        <taxon>Dikarya</taxon>
        <taxon>Ascomycota</taxon>
        <taxon>Saccharomycotina</taxon>
        <taxon>Pichiomycetes</taxon>
        <taxon>Debaryomycetaceae</taxon>
        <taxon>Candida/Lodderomyces clade</taxon>
        <taxon>Candida</taxon>
    </lineage>
</organism>
<dbReference type="InterPro" id="IPR000679">
    <property type="entry name" value="Znf_GATA"/>
</dbReference>
<dbReference type="OrthoDB" id="2162994at2759"/>
<dbReference type="PANTHER" id="PTHR45658:SF18">
    <property type="entry name" value="PROTEIN GAT2"/>
    <property type="match status" value="1"/>
</dbReference>
<comment type="caution">
    <text evidence="7">The sequence shown here is derived from an EMBL/GenBank/DDBJ whole genome shotgun (WGS) entry which is preliminary data.</text>
</comment>
<dbReference type="PROSITE" id="PS50114">
    <property type="entry name" value="GATA_ZN_FINGER_2"/>
    <property type="match status" value="1"/>
</dbReference>
<keyword evidence="1" id="KW-0479">Metal-binding</keyword>
<dbReference type="InterPro" id="IPR051140">
    <property type="entry name" value="GATA_TF"/>
</dbReference>
<dbReference type="RefSeq" id="XP_067546786.1">
    <property type="nucleotide sequence ID" value="XM_067694469.1"/>
</dbReference>
<feature type="domain" description="GATA-type" evidence="6">
    <location>
        <begin position="292"/>
        <end position="327"/>
    </location>
</feature>
<evidence type="ECO:0000256" key="2">
    <source>
        <dbReference type="ARBA" id="ARBA00022771"/>
    </source>
</evidence>
<evidence type="ECO:0000256" key="4">
    <source>
        <dbReference type="PROSITE-ProRule" id="PRU00094"/>
    </source>
</evidence>
<evidence type="ECO:0000256" key="5">
    <source>
        <dbReference type="SAM" id="MobiDB-lite"/>
    </source>
</evidence>
<name>A0A8H7Z9G2_9ASCO</name>
<dbReference type="Gene3D" id="3.30.50.10">
    <property type="entry name" value="Erythroid Transcription Factor GATA-1, subunit A"/>
    <property type="match status" value="1"/>
</dbReference>
<feature type="region of interest" description="Disordered" evidence="5">
    <location>
        <begin position="218"/>
        <end position="251"/>
    </location>
</feature>
<dbReference type="AlphaFoldDB" id="A0A8H7Z9G2"/>
<dbReference type="SMART" id="SM00401">
    <property type="entry name" value="ZnF_GATA"/>
    <property type="match status" value="1"/>
</dbReference>
<keyword evidence="8" id="KW-1185">Reference proteome</keyword>
<proteinExistence type="predicted"/>
<keyword evidence="3" id="KW-0862">Zinc</keyword>
<sequence length="358" mass="41199">MNSSICQDPTTAPRLPSFRQLNETLKETDIVSPAQRVVQYSSSIRNLSIHEESQVAPQKSSTNTASNGHPYPKGQEYMYGTPIYGRHESYPNQFYTPKNEGNLPLYSTSPSSIESLDMSKVDQDFINQQKEDDYKFVSELLKFLIEFESKCKEINVLSYYTYGNSGRTFENILKRMKHNDIDQVLSNLRKVSELLENIKRNEDRKQYLTGSKVTRASDVEGGNNLKRNLSQHMMPNYESKKSRKKDSRMTPRFTENDLLRQNGGPAAPNDVCLYFETKNNFETSRVDSDSGSKQEVICQHCRSKETPEWRRGPEGSRTLCNACGLFYSKLIKKYGLHEADRIMLERKQAGSVNDRRIF</sequence>
<dbReference type="Proteomes" id="UP000669133">
    <property type="component" value="Unassembled WGS sequence"/>
</dbReference>